<keyword evidence="2" id="KW-1133">Transmembrane helix</keyword>
<dbReference type="InterPro" id="IPR000233">
    <property type="entry name" value="Cadherin_Y-type_LIR"/>
</dbReference>
<comment type="caution">
    <text evidence="6">The sequence shown here is derived from an EMBL/GenBank/DDBJ whole genome shotgun (WGS) entry which is preliminary data.</text>
</comment>
<dbReference type="GO" id="GO:0002009">
    <property type="term" value="P:morphogenesis of an epithelium"/>
    <property type="evidence" value="ECO:0007669"/>
    <property type="project" value="UniProtKB-ARBA"/>
</dbReference>
<feature type="compositionally biased region" description="Basic and acidic residues" evidence="4">
    <location>
        <begin position="208"/>
        <end position="224"/>
    </location>
</feature>
<dbReference type="GO" id="GO:0007156">
    <property type="term" value="P:homophilic cell adhesion via plasma membrane adhesion molecules"/>
    <property type="evidence" value="ECO:0007669"/>
    <property type="project" value="InterPro"/>
</dbReference>
<feature type="region of interest" description="Disordered" evidence="4">
    <location>
        <begin position="165"/>
        <end position="255"/>
    </location>
</feature>
<evidence type="ECO:0000256" key="1">
    <source>
        <dbReference type="ARBA" id="ARBA00022692"/>
    </source>
</evidence>
<proteinExistence type="predicted"/>
<dbReference type="GO" id="GO:0005509">
    <property type="term" value="F:calcium ion binding"/>
    <property type="evidence" value="ECO:0007669"/>
    <property type="project" value="InterPro"/>
</dbReference>
<evidence type="ECO:0000256" key="4">
    <source>
        <dbReference type="SAM" id="MobiDB-lite"/>
    </source>
</evidence>
<dbReference type="EMBL" id="JAINUF010000019">
    <property type="protein sequence ID" value="KAJ8336542.1"/>
    <property type="molecule type" value="Genomic_DNA"/>
</dbReference>
<name>A0A9Q1IEB6_SYNKA</name>
<accession>A0A9Q1IEB6</accession>
<dbReference type="Proteomes" id="UP001152622">
    <property type="component" value="Chromosome 19"/>
</dbReference>
<organism evidence="6 7">
    <name type="scientific">Synaphobranchus kaupii</name>
    <name type="common">Kaup's arrowtooth eel</name>
    <dbReference type="NCBI Taxonomy" id="118154"/>
    <lineage>
        <taxon>Eukaryota</taxon>
        <taxon>Metazoa</taxon>
        <taxon>Chordata</taxon>
        <taxon>Craniata</taxon>
        <taxon>Vertebrata</taxon>
        <taxon>Euteleostomi</taxon>
        <taxon>Actinopterygii</taxon>
        <taxon>Neopterygii</taxon>
        <taxon>Teleostei</taxon>
        <taxon>Anguilliformes</taxon>
        <taxon>Synaphobranchidae</taxon>
        <taxon>Synaphobranchus</taxon>
    </lineage>
</organism>
<comment type="function">
    <text evidence="3">Cadherins are calcium-dependent cell adhesion proteins.</text>
</comment>
<evidence type="ECO:0000313" key="7">
    <source>
        <dbReference type="Proteomes" id="UP001152622"/>
    </source>
</evidence>
<feature type="compositionally biased region" description="Basic and acidic residues" evidence="4">
    <location>
        <begin position="232"/>
        <end position="245"/>
    </location>
</feature>
<dbReference type="Gene3D" id="4.10.900.10">
    <property type="entry name" value="TCF3-CBD (Catenin binding domain)"/>
    <property type="match status" value="1"/>
</dbReference>
<keyword evidence="7" id="KW-1185">Reference proteome</keyword>
<evidence type="ECO:0000256" key="2">
    <source>
        <dbReference type="ARBA" id="ARBA00022989"/>
    </source>
</evidence>
<reference evidence="6" key="1">
    <citation type="journal article" date="2023" name="Science">
        <title>Genome structures resolve the early diversification of teleost fishes.</title>
        <authorList>
            <person name="Parey E."/>
            <person name="Louis A."/>
            <person name="Montfort J."/>
            <person name="Bouchez O."/>
            <person name="Roques C."/>
            <person name="Iampietro C."/>
            <person name="Lluch J."/>
            <person name="Castinel A."/>
            <person name="Donnadieu C."/>
            <person name="Desvignes T."/>
            <person name="Floi Bucao C."/>
            <person name="Jouanno E."/>
            <person name="Wen M."/>
            <person name="Mejri S."/>
            <person name="Dirks R."/>
            <person name="Jansen H."/>
            <person name="Henkel C."/>
            <person name="Chen W.J."/>
            <person name="Zahm M."/>
            <person name="Cabau C."/>
            <person name="Klopp C."/>
            <person name="Thompson A.W."/>
            <person name="Robinson-Rechavi M."/>
            <person name="Braasch I."/>
            <person name="Lecointre G."/>
            <person name="Bobe J."/>
            <person name="Postlethwait J.H."/>
            <person name="Berthelot C."/>
            <person name="Roest Crollius H."/>
            <person name="Guiguen Y."/>
        </authorList>
    </citation>
    <scope>NUCLEOTIDE SEQUENCE</scope>
    <source>
        <strain evidence="6">WJC10195</strain>
    </source>
</reference>
<evidence type="ECO:0000259" key="5">
    <source>
        <dbReference type="Pfam" id="PF01049"/>
    </source>
</evidence>
<sequence length="255" mass="27385">MILVQTRQGGAVGRGRGRWPRAPAPPPRSHQLGGEPRGAGLSPKRGGGVAGGGAAEPGQQGDPQREYPGTLGRAGLGVGRRLRRAKARGQGRDIRDWDYLQNRGMLGQLGTEVGGAWAWRPAGGGSNSLALRVGEFLPLRLAQVTFDPMQPPYDSVQIYGLEGEGSRAGSLSSLESEGEKEAEKEDWGGGLEEWGAPVPRARRALPGEGEREGGERGEKNGEYKIEEDEREKEEGKKEEEKKADEVVNESNSENK</sequence>
<feature type="compositionally biased region" description="Basic and acidic residues" evidence="4">
    <location>
        <begin position="177"/>
        <end position="187"/>
    </location>
</feature>
<dbReference type="OrthoDB" id="8937250at2759"/>
<dbReference type="AlphaFoldDB" id="A0A9Q1IEB6"/>
<gene>
    <name evidence="6" type="ORF">SKAU_G00377620</name>
</gene>
<protein>
    <recommendedName>
        <fullName evidence="5">Cadherin Y-type LIR-motif domain-containing protein</fullName>
    </recommendedName>
</protein>
<evidence type="ECO:0000313" key="6">
    <source>
        <dbReference type="EMBL" id="KAJ8336542.1"/>
    </source>
</evidence>
<feature type="region of interest" description="Disordered" evidence="4">
    <location>
        <begin position="1"/>
        <end position="75"/>
    </location>
</feature>
<evidence type="ECO:0000256" key="3">
    <source>
        <dbReference type="RuleBase" id="RU004357"/>
    </source>
</evidence>
<keyword evidence="2" id="KW-0472">Membrane</keyword>
<feature type="compositionally biased region" description="Gly residues" evidence="4">
    <location>
        <begin position="45"/>
        <end position="55"/>
    </location>
</feature>
<feature type="domain" description="Cadherin Y-type LIR-motif" evidence="5">
    <location>
        <begin position="146"/>
        <end position="195"/>
    </location>
</feature>
<dbReference type="Pfam" id="PF01049">
    <property type="entry name" value="CADH_Y-type_LIR"/>
    <property type="match status" value="1"/>
</dbReference>
<dbReference type="InterPro" id="IPR027397">
    <property type="entry name" value="Catenin-bd_sf"/>
</dbReference>
<keyword evidence="1" id="KW-0812">Transmembrane</keyword>